<reference evidence="6" key="2">
    <citation type="submission" date="2023-05" db="EMBL/GenBank/DDBJ databases">
        <authorList>
            <person name="Schelkunov M.I."/>
        </authorList>
    </citation>
    <scope>NUCLEOTIDE SEQUENCE</scope>
    <source>
        <strain evidence="6">Hsosn_3</strain>
        <tissue evidence="6">Leaf</tissue>
    </source>
</reference>
<reference evidence="6" key="1">
    <citation type="submission" date="2023-02" db="EMBL/GenBank/DDBJ databases">
        <title>Genome of toxic invasive species Heracleum sosnowskyi carries increased number of genes despite the absence of recent whole-genome duplications.</title>
        <authorList>
            <person name="Schelkunov M."/>
            <person name="Shtratnikova V."/>
            <person name="Makarenko M."/>
            <person name="Klepikova A."/>
            <person name="Omelchenko D."/>
            <person name="Novikova G."/>
            <person name="Obukhova E."/>
            <person name="Bogdanov V."/>
            <person name="Penin A."/>
            <person name="Logacheva M."/>
        </authorList>
    </citation>
    <scope>NUCLEOTIDE SEQUENCE</scope>
    <source>
        <strain evidence="6">Hsosn_3</strain>
        <tissue evidence="6">Leaf</tissue>
    </source>
</reference>
<evidence type="ECO:0000256" key="4">
    <source>
        <dbReference type="ARBA" id="ARBA00023136"/>
    </source>
</evidence>
<dbReference type="Pfam" id="PF02535">
    <property type="entry name" value="Zip"/>
    <property type="match status" value="1"/>
</dbReference>
<dbReference type="Proteomes" id="UP001237642">
    <property type="component" value="Unassembled WGS sequence"/>
</dbReference>
<organism evidence="6 7">
    <name type="scientific">Heracleum sosnowskyi</name>
    <dbReference type="NCBI Taxonomy" id="360622"/>
    <lineage>
        <taxon>Eukaryota</taxon>
        <taxon>Viridiplantae</taxon>
        <taxon>Streptophyta</taxon>
        <taxon>Embryophyta</taxon>
        <taxon>Tracheophyta</taxon>
        <taxon>Spermatophyta</taxon>
        <taxon>Magnoliopsida</taxon>
        <taxon>eudicotyledons</taxon>
        <taxon>Gunneridae</taxon>
        <taxon>Pentapetalae</taxon>
        <taxon>asterids</taxon>
        <taxon>campanulids</taxon>
        <taxon>Apiales</taxon>
        <taxon>Apiaceae</taxon>
        <taxon>Apioideae</taxon>
        <taxon>apioid superclade</taxon>
        <taxon>Tordylieae</taxon>
        <taxon>Tordyliinae</taxon>
        <taxon>Heracleum</taxon>
    </lineage>
</organism>
<sequence length="161" mass="17039">MCGGSGVCVPLLGKIFPAFGAETNSFFVIKAFAAGVILATGFVHVLPDATESLSSPSLNQNPWAKFPSAEFVAMISAIGSLMIECYATTFFANSYQTAAANDAENGDHIENGLNNNRHVHSHGHVHEAMDQSPQPVHHRVVAEMKSNLLGAGCMALLAVWA</sequence>
<comment type="caution">
    <text evidence="6">The sequence shown here is derived from an EMBL/GenBank/DDBJ whole genome shotgun (WGS) entry which is preliminary data.</text>
</comment>
<evidence type="ECO:0000256" key="5">
    <source>
        <dbReference type="SAM" id="Phobius"/>
    </source>
</evidence>
<feature type="transmembrane region" description="Helical" evidence="5">
    <location>
        <begin position="66"/>
        <end position="87"/>
    </location>
</feature>
<feature type="transmembrane region" description="Helical" evidence="5">
    <location>
        <begin position="27"/>
        <end position="46"/>
    </location>
</feature>
<protein>
    <submittedName>
        <fullName evidence="6">Zinc/iron permease</fullName>
    </submittedName>
</protein>
<keyword evidence="4 5" id="KW-0472">Membrane</keyword>
<comment type="subcellular location">
    <subcellularLocation>
        <location evidence="1">Membrane</location>
        <topology evidence="1">Multi-pass membrane protein</topology>
    </subcellularLocation>
</comment>
<evidence type="ECO:0000256" key="1">
    <source>
        <dbReference type="ARBA" id="ARBA00004141"/>
    </source>
</evidence>
<evidence type="ECO:0000256" key="2">
    <source>
        <dbReference type="ARBA" id="ARBA00022692"/>
    </source>
</evidence>
<dbReference type="InterPro" id="IPR003689">
    <property type="entry name" value="ZIP"/>
</dbReference>
<dbReference type="PANTHER" id="PTHR11040">
    <property type="entry name" value="ZINC/IRON TRANSPORTER"/>
    <property type="match status" value="1"/>
</dbReference>
<keyword evidence="2 5" id="KW-0812">Transmembrane</keyword>
<proteinExistence type="predicted"/>
<accession>A0AAD8IRQ4</accession>
<dbReference type="AlphaFoldDB" id="A0AAD8IRQ4"/>
<dbReference type="GO" id="GO:0005886">
    <property type="term" value="C:plasma membrane"/>
    <property type="evidence" value="ECO:0007669"/>
    <property type="project" value="TreeGrafter"/>
</dbReference>
<dbReference type="EMBL" id="JAUIZM010000004">
    <property type="protein sequence ID" value="KAK1390922.1"/>
    <property type="molecule type" value="Genomic_DNA"/>
</dbReference>
<evidence type="ECO:0000313" key="6">
    <source>
        <dbReference type="EMBL" id="KAK1390922.1"/>
    </source>
</evidence>
<gene>
    <name evidence="6" type="ORF">POM88_019100</name>
</gene>
<name>A0AAD8IRQ4_9APIA</name>
<dbReference type="GO" id="GO:0005385">
    <property type="term" value="F:zinc ion transmembrane transporter activity"/>
    <property type="evidence" value="ECO:0007669"/>
    <property type="project" value="TreeGrafter"/>
</dbReference>
<evidence type="ECO:0000313" key="7">
    <source>
        <dbReference type="Proteomes" id="UP001237642"/>
    </source>
</evidence>
<dbReference type="PANTHER" id="PTHR11040:SF35">
    <property type="entry name" value="ZINC TRANSPORTER 5"/>
    <property type="match status" value="1"/>
</dbReference>
<evidence type="ECO:0000256" key="3">
    <source>
        <dbReference type="ARBA" id="ARBA00022989"/>
    </source>
</evidence>
<keyword evidence="7" id="KW-1185">Reference proteome</keyword>
<keyword evidence="3 5" id="KW-1133">Transmembrane helix</keyword>